<dbReference type="FunFam" id="3.40.50.12230:FF:000001">
    <property type="entry name" value="Methionyl-tRNA formyltransferase"/>
    <property type="match status" value="1"/>
</dbReference>
<evidence type="ECO:0000256" key="3">
    <source>
        <dbReference type="ARBA" id="ARBA00022679"/>
    </source>
</evidence>
<feature type="domain" description="Formyl transferase N-terminal" evidence="6">
    <location>
        <begin position="14"/>
        <end position="186"/>
    </location>
</feature>
<dbReference type="AlphaFoldDB" id="A0A7I7KQK2"/>
<organism evidence="8 9">
    <name type="scientific">Mycobacterium cookii</name>
    <dbReference type="NCBI Taxonomy" id="1775"/>
    <lineage>
        <taxon>Bacteria</taxon>
        <taxon>Bacillati</taxon>
        <taxon>Actinomycetota</taxon>
        <taxon>Actinomycetes</taxon>
        <taxon>Mycobacteriales</taxon>
        <taxon>Mycobacteriaceae</taxon>
        <taxon>Mycobacterium</taxon>
    </lineage>
</organism>
<comment type="function">
    <text evidence="5">Attaches a formyl group to the free amino group of methionyl-tRNA(fMet). The formyl group appears to play a dual role in the initiator identity of N-formylmethionyl-tRNA by promoting its recognition by IF2 and preventing the misappropriation of this tRNA by the elongation apparatus.</text>
</comment>
<sequence>MLTSYTVPVRLVFAGTPEPALPALQQLIDSPRHDVIAVLTRPDAASGRNGKPQPSPVARLALEHGIPVLRPARPNSDEFVAELAELQPDCCPVVAFGALLRDALLAVPVHGWVNLHFSLLPAWRGAAPVQAAIAAGDTVTGATTFQIESGLDSGPVYGVVTEAIRPIDTAGDLLERLSISGAALLSTTLDGIADGALTPVPQPTDGVSVAPKITVEQARVRWDLPAEVVERRVRAVTPSPGAWTLIGDLRVKLGPVYLDTAGQSLPTPLSPGDIHVDRRSVRIGTASEPVRLGQVQAPGKKAMNAVDWARGARLDPAARAS</sequence>
<reference evidence="8 9" key="1">
    <citation type="journal article" date="2019" name="Emerg. Microbes Infect.">
        <title>Comprehensive subspecies identification of 175 nontuberculous mycobacteria species based on 7547 genomic profiles.</title>
        <authorList>
            <person name="Matsumoto Y."/>
            <person name="Kinjo T."/>
            <person name="Motooka D."/>
            <person name="Nabeya D."/>
            <person name="Jung N."/>
            <person name="Uechi K."/>
            <person name="Horii T."/>
            <person name="Iida T."/>
            <person name="Fujita J."/>
            <person name="Nakamura S."/>
        </authorList>
    </citation>
    <scope>NUCLEOTIDE SEQUENCE [LARGE SCALE GENOMIC DNA]</scope>
    <source>
        <strain evidence="8 9">JCM 12404</strain>
    </source>
</reference>
<dbReference type="SUPFAM" id="SSF50486">
    <property type="entry name" value="FMT C-terminal domain-like"/>
    <property type="match status" value="1"/>
</dbReference>
<keyword evidence="4 5" id="KW-0648">Protein biosynthesis</keyword>
<dbReference type="InterPro" id="IPR005793">
    <property type="entry name" value="Formyl_trans_C"/>
</dbReference>
<dbReference type="Pfam" id="PF00551">
    <property type="entry name" value="Formyl_trans_N"/>
    <property type="match status" value="1"/>
</dbReference>
<dbReference type="KEGG" id="mcoo:MCOO_04550"/>
<dbReference type="Proteomes" id="UP000465866">
    <property type="component" value="Chromosome"/>
</dbReference>
<dbReference type="Pfam" id="PF02911">
    <property type="entry name" value="Formyl_trans_C"/>
    <property type="match status" value="1"/>
</dbReference>
<dbReference type="InterPro" id="IPR041711">
    <property type="entry name" value="Met-tRNA-FMT_N"/>
</dbReference>
<dbReference type="Gene3D" id="3.40.50.12230">
    <property type="match status" value="1"/>
</dbReference>
<evidence type="ECO:0000256" key="2">
    <source>
        <dbReference type="ARBA" id="ARBA00012261"/>
    </source>
</evidence>
<evidence type="ECO:0000256" key="1">
    <source>
        <dbReference type="ARBA" id="ARBA00010699"/>
    </source>
</evidence>
<evidence type="ECO:0000259" key="7">
    <source>
        <dbReference type="Pfam" id="PF02911"/>
    </source>
</evidence>
<dbReference type="CDD" id="cd08646">
    <property type="entry name" value="FMT_core_Met-tRNA-FMT_N"/>
    <property type="match status" value="1"/>
</dbReference>
<evidence type="ECO:0000256" key="5">
    <source>
        <dbReference type="HAMAP-Rule" id="MF_00182"/>
    </source>
</evidence>
<dbReference type="GO" id="GO:0004479">
    <property type="term" value="F:methionyl-tRNA formyltransferase activity"/>
    <property type="evidence" value="ECO:0007669"/>
    <property type="project" value="UniProtKB-UniRule"/>
</dbReference>
<accession>A0A7I7KQK2</accession>
<keyword evidence="9" id="KW-1185">Reference proteome</keyword>
<protein>
    <recommendedName>
        <fullName evidence="2 5">Methionyl-tRNA formyltransferase</fullName>
        <ecNumber evidence="2 5">2.1.2.9</ecNumber>
    </recommendedName>
</protein>
<dbReference type="InterPro" id="IPR002376">
    <property type="entry name" value="Formyl_transf_N"/>
</dbReference>
<dbReference type="InterPro" id="IPR044135">
    <property type="entry name" value="Met-tRNA-FMT_C"/>
</dbReference>
<name>A0A7I7KQK2_9MYCO</name>
<dbReference type="InterPro" id="IPR036477">
    <property type="entry name" value="Formyl_transf_N_sf"/>
</dbReference>
<comment type="similarity">
    <text evidence="1 5">Belongs to the Fmt family.</text>
</comment>
<evidence type="ECO:0000259" key="6">
    <source>
        <dbReference type="Pfam" id="PF00551"/>
    </source>
</evidence>
<feature type="domain" description="Formyl transferase C-terminal" evidence="7">
    <location>
        <begin position="212"/>
        <end position="312"/>
    </location>
</feature>
<dbReference type="NCBIfam" id="TIGR00460">
    <property type="entry name" value="fmt"/>
    <property type="match status" value="1"/>
</dbReference>
<dbReference type="CDD" id="cd08704">
    <property type="entry name" value="Met_tRNA_FMT_C"/>
    <property type="match status" value="1"/>
</dbReference>
<evidence type="ECO:0000256" key="4">
    <source>
        <dbReference type="ARBA" id="ARBA00022917"/>
    </source>
</evidence>
<keyword evidence="3 5" id="KW-0808">Transferase</keyword>
<feature type="binding site" evidence="5">
    <location>
        <begin position="118"/>
        <end position="121"/>
    </location>
    <ligand>
        <name>(6S)-5,6,7,8-tetrahydrofolate</name>
        <dbReference type="ChEBI" id="CHEBI:57453"/>
    </ligand>
</feature>
<comment type="catalytic activity">
    <reaction evidence="5">
        <text>L-methionyl-tRNA(fMet) + (6R)-10-formyltetrahydrofolate = N-formyl-L-methionyl-tRNA(fMet) + (6S)-5,6,7,8-tetrahydrofolate + H(+)</text>
        <dbReference type="Rhea" id="RHEA:24380"/>
        <dbReference type="Rhea" id="RHEA-COMP:9952"/>
        <dbReference type="Rhea" id="RHEA-COMP:9953"/>
        <dbReference type="ChEBI" id="CHEBI:15378"/>
        <dbReference type="ChEBI" id="CHEBI:57453"/>
        <dbReference type="ChEBI" id="CHEBI:78530"/>
        <dbReference type="ChEBI" id="CHEBI:78844"/>
        <dbReference type="ChEBI" id="CHEBI:195366"/>
        <dbReference type="EC" id="2.1.2.9"/>
    </reaction>
</comment>
<dbReference type="InterPro" id="IPR011034">
    <property type="entry name" value="Formyl_transferase-like_C_sf"/>
</dbReference>
<dbReference type="PANTHER" id="PTHR11138:SF5">
    <property type="entry name" value="METHIONYL-TRNA FORMYLTRANSFERASE, MITOCHONDRIAL"/>
    <property type="match status" value="1"/>
</dbReference>
<gene>
    <name evidence="5 8" type="primary">fmt</name>
    <name evidence="8" type="ORF">MCOO_04550</name>
</gene>
<dbReference type="EMBL" id="AP022569">
    <property type="protein sequence ID" value="BBX44440.1"/>
    <property type="molecule type" value="Genomic_DNA"/>
</dbReference>
<dbReference type="GO" id="GO:0005829">
    <property type="term" value="C:cytosol"/>
    <property type="evidence" value="ECO:0007669"/>
    <property type="project" value="TreeGrafter"/>
</dbReference>
<dbReference type="InterPro" id="IPR005794">
    <property type="entry name" value="Fmt"/>
</dbReference>
<dbReference type="HAMAP" id="MF_00182">
    <property type="entry name" value="Formyl_trans"/>
    <property type="match status" value="1"/>
</dbReference>
<dbReference type="SUPFAM" id="SSF53328">
    <property type="entry name" value="Formyltransferase"/>
    <property type="match status" value="1"/>
</dbReference>
<evidence type="ECO:0000313" key="9">
    <source>
        <dbReference type="Proteomes" id="UP000465866"/>
    </source>
</evidence>
<dbReference type="EC" id="2.1.2.9" evidence="2 5"/>
<evidence type="ECO:0000313" key="8">
    <source>
        <dbReference type="EMBL" id="BBX44440.1"/>
    </source>
</evidence>
<dbReference type="PANTHER" id="PTHR11138">
    <property type="entry name" value="METHIONYL-TRNA FORMYLTRANSFERASE"/>
    <property type="match status" value="1"/>
</dbReference>
<proteinExistence type="inferred from homology"/>